<comment type="similarity">
    <text evidence="3">Belongs to the WD repeat AIP1 family.</text>
</comment>
<organism evidence="7 8">
    <name type="scientific">Fomitopsis schrenkii</name>
    <name type="common">Brown rot fungus</name>
    <dbReference type="NCBI Taxonomy" id="2126942"/>
    <lineage>
        <taxon>Eukaryota</taxon>
        <taxon>Fungi</taxon>
        <taxon>Dikarya</taxon>
        <taxon>Basidiomycota</taxon>
        <taxon>Agaricomycotina</taxon>
        <taxon>Agaricomycetes</taxon>
        <taxon>Polyporales</taxon>
        <taxon>Fomitopsis</taxon>
    </lineage>
</organism>
<sequence length="597" mass="62285">MSSKKGELYPCNPATARGESTKLSSSGDKVVYTNGRTVIIRDLKTPANAATYAGHVQTATVARISPSGYYCASADITGTVRVWDIVGEDQSLKGEYKVLSGAIKDLEWDGESKRIIAVGDGRDRFGHAFMFDTGSSTGEISGHSKVVNAVSIRHQRPFRAATASDDATIVFHQGAPYKYEKSIKTHTKFIQDVRYAPSGDQFASVGSDSKIFIYDGKTGETLGEMTDSPHTGSIMACSWSPDSKSLATSAADCTVKLWDVEARKAVTTWTLGSGVSSQQVGNTWTGGDAIVSLSMSGALNVFDKRVSDKPASVLHGPQKAITAAVPLSASSPTFLAGTADGRTLAFSEGTYAHLAGEGHAALVAGLAAAPDGKVYSAGFDDKVKEVEGGSGFVPATFAAASQPKALAVAADATVFVAEAGGVEAVRSNQRVFELKPKFAPSAVAASGSVVAIGGEDMKVRLYDWDGKALGEAATLEGNKGVVSALAFTPDGALLTAGDSSGKIILYDVKERKAVTSRWSFHTGRINSLAWTADGKHCASGSLDTHVYVWSVDKPMRNIAVKNAGPGGVNAVFWAGPKTLASAGADGCVRTWGITFHA</sequence>
<gene>
    <name evidence="7" type="ORF">FOMPIDRAFT_1023695</name>
</gene>
<reference evidence="7 8" key="1">
    <citation type="journal article" date="2012" name="Science">
        <title>The Paleozoic origin of enzymatic lignin decomposition reconstructed from 31 fungal genomes.</title>
        <authorList>
            <person name="Floudas D."/>
            <person name="Binder M."/>
            <person name="Riley R."/>
            <person name="Barry K."/>
            <person name="Blanchette R.A."/>
            <person name="Henrissat B."/>
            <person name="Martinez A.T."/>
            <person name="Otillar R."/>
            <person name="Spatafora J.W."/>
            <person name="Yadav J.S."/>
            <person name="Aerts A."/>
            <person name="Benoit I."/>
            <person name="Boyd A."/>
            <person name="Carlson A."/>
            <person name="Copeland A."/>
            <person name="Coutinho P.M."/>
            <person name="de Vries R.P."/>
            <person name="Ferreira P."/>
            <person name="Findley K."/>
            <person name="Foster B."/>
            <person name="Gaskell J."/>
            <person name="Glotzer D."/>
            <person name="Gorecki P."/>
            <person name="Heitman J."/>
            <person name="Hesse C."/>
            <person name="Hori C."/>
            <person name="Igarashi K."/>
            <person name="Jurgens J.A."/>
            <person name="Kallen N."/>
            <person name="Kersten P."/>
            <person name="Kohler A."/>
            <person name="Kuees U."/>
            <person name="Kumar T.K.A."/>
            <person name="Kuo A."/>
            <person name="LaButti K."/>
            <person name="Larrondo L.F."/>
            <person name="Lindquist E."/>
            <person name="Ling A."/>
            <person name="Lombard V."/>
            <person name="Lucas S."/>
            <person name="Lundell T."/>
            <person name="Martin R."/>
            <person name="McLaughlin D.J."/>
            <person name="Morgenstern I."/>
            <person name="Morin E."/>
            <person name="Murat C."/>
            <person name="Nagy L.G."/>
            <person name="Nolan M."/>
            <person name="Ohm R.A."/>
            <person name="Patyshakuliyeva A."/>
            <person name="Rokas A."/>
            <person name="Ruiz-Duenas F.J."/>
            <person name="Sabat G."/>
            <person name="Salamov A."/>
            <person name="Samejima M."/>
            <person name="Schmutz J."/>
            <person name="Slot J.C."/>
            <person name="St John F."/>
            <person name="Stenlid J."/>
            <person name="Sun H."/>
            <person name="Sun S."/>
            <person name="Syed K."/>
            <person name="Tsang A."/>
            <person name="Wiebenga A."/>
            <person name="Young D."/>
            <person name="Pisabarro A."/>
            <person name="Eastwood D.C."/>
            <person name="Martin F."/>
            <person name="Cullen D."/>
            <person name="Grigoriev I.V."/>
            <person name="Hibbett D.S."/>
        </authorList>
    </citation>
    <scope>NUCLEOTIDE SEQUENCE</scope>
    <source>
        <strain evidence="8">FP-58527</strain>
    </source>
</reference>
<dbReference type="PROSITE" id="PS50082">
    <property type="entry name" value="WD_REPEATS_2"/>
    <property type="match status" value="5"/>
</dbReference>
<dbReference type="FunFam" id="2.130.10.10:FF:000167">
    <property type="entry name" value="Actin-interacting protein 1"/>
    <property type="match status" value="1"/>
</dbReference>
<keyword evidence="1 4" id="KW-0853">WD repeat</keyword>
<evidence type="ECO:0000256" key="5">
    <source>
        <dbReference type="SAM" id="MobiDB-lite"/>
    </source>
</evidence>
<dbReference type="HOGENOM" id="CLU_015246_1_0_1"/>
<keyword evidence="8" id="KW-1185">Reference proteome</keyword>
<evidence type="ECO:0000259" key="6">
    <source>
        <dbReference type="Pfam" id="PF12894"/>
    </source>
</evidence>
<protein>
    <recommendedName>
        <fullName evidence="6">Anaphase-promoting complex subunit 4-like WD40 domain-containing protein</fullName>
    </recommendedName>
</protein>
<dbReference type="SMART" id="SM00320">
    <property type="entry name" value="WD40"/>
    <property type="match status" value="11"/>
</dbReference>
<dbReference type="GO" id="GO:0030042">
    <property type="term" value="P:actin filament depolymerization"/>
    <property type="evidence" value="ECO:0007669"/>
    <property type="project" value="TreeGrafter"/>
</dbReference>
<feature type="repeat" description="WD" evidence="4">
    <location>
        <begin position="227"/>
        <end position="268"/>
    </location>
</feature>
<dbReference type="eggNOG" id="KOG0318">
    <property type="taxonomic scope" value="Eukaryota"/>
</dbReference>
<dbReference type="SUPFAM" id="SSF50978">
    <property type="entry name" value="WD40 repeat-like"/>
    <property type="match status" value="1"/>
</dbReference>
<dbReference type="OrthoDB" id="2306at2759"/>
<evidence type="ECO:0000256" key="1">
    <source>
        <dbReference type="ARBA" id="ARBA00022574"/>
    </source>
</evidence>
<dbReference type="EMBL" id="KE504148">
    <property type="protein sequence ID" value="EPT00556.1"/>
    <property type="molecule type" value="Genomic_DNA"/>
</dbReference>
<dbReference type="Gene3D" id="2.130.10.10">
    <property type="entry name" value="YVTN repeat-like/Quinoprotein amine dehydrogenase"/>
    <property type="match status" value="2"/>
</dbReference>
<evidence type="ECO:0000313" key="8">
    <source>
        <dbReference type="Proteomes" id="UP000015241"/>
    </source>
</evidence>
<accession>S8FGL1</accession>
<evidence type="ECO:0000256" key="3">
    <source>
        <dbReference type="ARBA" id="ARBA00038366"/>
    </source>
</evidence>
<dbReference type="InterPro" id="IPR019775">
    <property type="entry name" value="WD40_repeat_CS"/>
</dbReference>
<dbReference type="InParanoid" id="S8FGL1"/>
<dbReference type="FunFam" id="2.130.10.10:FF:000102">
    <property type="entry name" value="Actin-interacting protein 1"/>
    <property type="match status" value="1"/>
</dbReference>
<dbReference type="InterPro" id="IPR001680">
    <property type="entry name" value="WD40_rpt"/>
</dbReference>
<dbReference type="GO" id="GO:0030864">
    <property type="term" value="C:cortical actin cytoskeleton"/>
    <property type="evidence" value="ECO:0007669"/>
    <property type="project" value="TreeGrafter"/>
</dbReference>
<dbReference type="PROSITE" id="PS50294">
    <property type="entry name" value="WD_REPEATS_REGION"/>
    <property type="match status" value="2"/>
</dbReference>
<dbReference type="PANTHER" id="PTHR19856:SF0">
    <property type="entry name" value="WD REPEAT-CONTAINING PROTEIN 1"/>
    <property type="match status" value="1"/>
</dbReference>
<dbReference type="GO" id="GO:0051015">
    <property type="term" value="F:actin filament binding"/>
    <property type="evidence" value="ECO:0007669"/>
    <property type="project" value="TreeGrafter"/>
</dbReference>
<evidence type="ECO:0000256" key="2">
    <source>
        <dbReference type="ARBA" id="ARBA00022737"/>
    </source>
</evidence>
<proteinExistence type="inferred from homology"/>
<dbReference type="AlphaFoldDB" id="S8FGL1"/>
<dbReference type="Pfam" id="PF12894">
    <property type="entry name" value="ANAPC4_WD40"/>
    <property type="match status" value="1"/>
</dbReference>
<feature type="repeat" description="WD" evidence="4">
    <location>
        <begin position="183"/>
        <end position="224"/>
    </location>
</feature>
<keyword evidence="2" id="KW-0677">Repeat</keyword>
<feature type="repeat" description="WD" evidence="4">
    <location>
        <begin position="52"/>
        <end position="85"/>
    </location>
</feature>
<dbReference type="PANTHER" id="PTHR19856">
    <property type="entry name" value="WD-REPEATCONTAINING PROTEIN WDR1"/>
    <property type="match status" value="1"/>
</dbReference>
<evidence type="ECO:0000313" key="7">
    <source>
        <dbReference type="EMBL" id="EPT00556.1"/>
    </source>
</evidence>
<dbReference type="Proteomes" id="UP000015241">
    <property type="component" value="Unassembled WGS sequence"/>
</dbReference>
<dbReference type="PROSITE" id="PS00678">
    <property type="entry name" value="WD_REPEATS_1"/>
    <property type="match status" value="1"/>
</dbReference>
<dbReference type="InterPro" id="IPR015943">
    <property type="entry name" value="WD40/YVTN_repeat-like_dom_sf"/>
</dbReference>
<dbReference type="InterPro" id="IPR024977">
    <property type="entry name" value="Apc4-like_WD40_dom"/>
</dbReference>
<dbReference type="FunCoup" id="S8FGL1">
    <property type="interactions" value="251"/>
</dbReference>
<dbReference type="Pfam" id="PF00400">
    <property type="entry name" value="WD40"/>
    <property type="match status" value="4"/>
</dbReference>
<dbReference type="SUPFAM" id="SSF50998">
    <property type="entry name" value="Quinoprotein alcohol dehydrogenase-like"/>
    <property type="match status" value="1"/>
</dbReference>
<feature type="repeat" description="WD" evidence="4">
    <location>
        <begin position="475"/>
        <end position="516"/>
    </location>
</feature>
<dbReference type="InterPro" id="IPR011047">
    <property type="entry name" value="Quinoprotein_ADH-like_sf"/>
</dbReference>
<evidence type="ECO:0000256" key="4">
    <source>
        <dbReference type="PROSITE-ProRule" id="PRU00221"/>
    </source>
</evidence>
<dbReference type="InterPro" id="IPR036322">
    <property type="entry name" value="WD40_repeat_dom_sf"/>
</dbReference>
<feature type="repeat" description="WD" evidence="4">
    <location>
        <begin position="518"/>
        <end position="552"/>
    </location>
</feature>
<dbReference type="STRING" id="743788.S8FGL1"/>
<feature type="domain" description="Anaphase-promoting complex subunit 4-like WD40" evidence="6">
    <location>
        <begin position="450"/>
        <end position="516"/>
    </location>
</feature>
<feature type="region of interest" description="Disordered" evidence="5">
    <location>
        <begin position="1"/>
        <end position="26"/>
    </location>
</feature>
<name>S8FGL1_FOMSC</name>